<dbReference type="RefSeq" id="WP_341849916.1">
    <property type="nucleotide sequence ID" value="NZ_JAAOYO010000005.1"/>
</dbReference>
<dbReference type="Proteomes" id="UP001318300">
    <property type="component" value="Unassembled WGS sequence"/>
</dbReference>
<protein>
    <submittedName>
        <fullName evidence="1">Uncharacterized protein YndB with AHSA1/START domain</fullName>
    </submittedName>
</protein>
<dbReference type="InterPro" id="IPR019587">
    <property type="entry name" value="Polyketide_cyclase/dehydratase"/>
</dbReference>
<organism evidence="1 2">
    <name type="scientific">Curtobacterium salicis</name>
    <dbReference type="NCBI Taxonomy" id="1779862"/>
    <lineage>
        <taxon>Bacteria</taxon>
        <taxon>Bacillati</taxon>
        <taxon>Actinomycetota</taxon>
        <taxon>Actinomycetes</taxon>
        <taxon>Micrococcales</taxon>
        <taxon>Microbacteriaceae</taxon>
        <taxon>Curtobacterium</taxon>
    </lineage>
</organism>
<name>A0ABX0TE30_9MICO</name>
<sequence>MASRSIYVETVIDADVDAVWAATQDPRQHVRWDVRFSEIVPEPAGTDGSARFTYVRRSAVHDVHGTGISIGERRRDDGTRTSALRFATEDRLSPIRTGRGYWRYVPTDDGRTRFVTGYDYDSGWGPLDLVVRPLLGWATAWSFDRLRIWLEGGAEPEAWPLTSVLAVWRRDRPRASRTFRAPAGGTRRADHLRDAPATLTTLATPSRPGGTA</sequence>
<dbReference type="Gene3D" id="3.30.530.20">
    <property type="match status" value="1"/>
</dbReference>
<keyword evidence="2" id="KW-1185">Reference proteome</keyword>
<evidence type="ECO:0000313" key="1">
    <source>
        <dbReference type="EMBL" id="NII42444.1"/>
    </source>
</evidence>
<dbReference type="EMBL" id="JAAOYO010000005">
    <property type="protein sequence ID" value="NII42444.1"/>
    <property type="molecule type" value="Genomic_DNA"/>
</dbReference>
<dbReference type="SUPFAM" id="SSF55961">
    <property type="entry name" value="Bet v1-like"/>
    <property type="match status" value="1"/>
</dbReference>
<gene>
    <name evidence="1" type="ORF">E9228_003113</name>
</gene>
<accession>A0ABX0TE30</accession>
<reference evidence="1 2" key="1">
    <citation type="submission" date="2020-03" db="EMBL/GenBank/DDBJ databases">
        <title>Above-ground endophytic microbial communities from plants in different locations in the United States.</title>
        <authorList>
            <person name="Frank C."/>
        </authorList>
    </citation>
    <scope>NUCLEOTIDE SEQUENCE [LARGE SCALE GENOMIC DNA]</scope>
    <source>
        <strain evidence="1 2">WW7</strain>
    </source>
</reference>
<dbReference type="Pfam" id="PF10604">
    <property type="entry name" value="Polyketide_cyc2"/>
    <property type="match status" value="1"/>
</dbReference>
<proteinExistence type="predicted"/>
<comment type="caution">
    <text evidence="1">The sequence shown here is derived from an EMBL/GenBank/DDBJ whole genome shotgun (WGS) entry which is preliminary data.</text>
</comment>
<evidence type="ECO:0000313" key="2">
    <source>
        <dbReference type="Proteomes" id="UP001318300"/>
    </source>
</evidence>
<dbReference type="InterPro" id="IPR023393">
    <property type="entry name" value="START-like_dom_sf"/>
</dbReference>